<dbReference type="PANTHER" id="PTHR12726">
    <property type="entry name" value="CERAMIDE GLUCOSYLTRANSFERASE"/>
    <property type="match status" value="1"/>
</dbReference>
<keyword evidence="7" id="KW-0328">Glycosyltransferase</keyword>
<comment type="pathway">
    <text evidence="2">Lipid metabolism; sphingolipid metabolism.</text>
</comment>
<evidence type="ECO:0000256" key="10">
    <source>
        <dbReference type="ARBA" id="ARBA00022989"/>
    </source>
</evidence>
<comment type="pathway">
    <text evidence="3">Sphingolipid metabolism.</text>
</comment>
<dbReference type="AlphaFoldDB" id="A0AAD4H0L9"/>
<dbReference type="InterPro" id="IPR029044">
    <property type="entry name" value="Nucleotide-diphossugar_trans"/>
</dbReference>
<protein>
    <recommendedName>
        <fullName evidence="6">Ceramide glucosyltransferase</fullName>
        <ecNumber evidence="5">2.4.1.80</ecNumber>
    </recommendedName>
    <alternativeName>
        <fullName evidence="13">Glucosylceramide synthase</fullName>
    </alternativeName>
    <alternativeName>
        <fullName evidence="14">UDP-glucose ceramide glucosyltransferase</fullName>
    </alternativeName>
    <alternativeName>
        <fullName evidence="12">UDP-glucose:N-acylsphingosine D-glucosyltransferase</fullName>
    </alternativeName>
</protein>
<comment type="caution">
    <text evidence="16">The sequence shown here is derived from an EMBL/GenBank/DDBJ whole genome shotgun (WGS) entry which is preliminary data.</text>
</comment>
<evidence type="ECO:0000256" key="3">
    <source>
        <dbReference type="ARBA" id="ARBA00004991"/>
    </source>
</evidence>
<evidence type="ECO:0000256" key="15">
    <source>
        <dbReference type="SAM" id="Phobius"/>
    </source>
</evidence>
<dbReference type="GO" id="GO:0016020">
    <property type="term" value="C:membrane"/>
    <property type="evidence" value="ECO:0007669"/>
    <property type="project" value="UniProtKB-SubCell"/>
</dbReference>
<evidence type="ECO:0000313" key="17">
    <source>
        <dbReference type="Proteomes" id="UP001194746"/>
    </source>
</evidence>
<name>A0AAD4H0L9_ASPNN</name>
<evidence type="ECO:0000256" key="14">
    <source>
        <dbReference type="ARBA" id="ARBA00032575"/>
    </source>
</evidence>
<reference evidence="16" key="1">
    <citation type="journal article" date="2019" name="Beilstein J. Org. Chem.">
        <title>Nanangenines: drimane sesquiterpenoids as the dominant metabolite cohort of a novel Australian fungus, Aspergillus nanangensis.</title>
        <authorList>
            <person name="Lacey H.J."/>
            <person name="Gilchrist C.L.M."/>
            <person name="Crombie A."/>
            <person name="Kalaitzis J.A."/>
            <person name="Vuong D."/>
            <person name="Rutledge P.J."/>
            <person name="Turner P."/>
            <person name="Pitt J.I."/>
            <person name="Lacey E."/>
            <person name="Chooi Y.H."/>
            <person name="Piggott A.M."/>
        </authorList>
    </citation>
    <scope>NUCLEOTIDE SEQUENCE</scope>
    <source>
        <strain evidence="16">MST-FP2251</strain>
    </source>
</reference>
<evidence type="ECO:0000256" key="8">
    <source>
        <dbReference type="ARBA" id="ARBA00022679"/>
    </source>
</evidence>
<dbReference type="SUPFAM" id="SSF53448">
    <property type="entry name" value="Nucleotide-diphospho-sugar transferases"/>
    <property type="match status" value="1"/>
</dbReference>
<evidence type="ECO:0000256" key="12">
    <source>
        <dbReference type="ARBA" id="ARBA00031017"/>
    </source>
</evidence>
<evidence type="ECO:0000313" key="16">
    <source>
        <dbReference type="EMBL" id="KAF9894853.1"/>
    </source>
</evidence>
<evidence type="ECO:0000256" key="5">
    <source>
        <dbReference type="ARBA" id="ARBA00012699"/>
    </source>
</evidence>
<keyword evidence="11 15" id="KW-0472">Membrane</keyword>
<evidence type="ECO:0000256" key="11">
    <source>
        <dbReference type="ARBA" id="ARBA00023136"/>
    </source>
</evidence>
<feature type="transmembrane region" description="Helical" evidence="15">
    <location>
        <begin position="24"/>
        <end position="50"/>
    </location>
</feature>
<dbReference type="Pfam" id="PF13506">
    <property type="entry name" value="Glyco_transf_21"/>
    <property type="match status" value="1"/>
</dbReference>
<keyword evidence="17" id="KW-1185">Reference proteome</keyword>
<reference evidence="16" key="2">
    <citation type="submission" date="2020-02" db="EMBL/GenBank/DDBJ databases">
        <authorList>
            <person name="Gilchrist C.L.M."/>
            <person name="Chooi Y.-H."/>
        </authorList>
    </citation>
    <scope>NUCLEOTIDE SEQUENCE</scope>
    <source>
        <strain evidence="16">MST-FP2251</strain>
    </source>
</reference>
<dbReference type="Proteomes" id="UP001194746">
    <property type="component" value="Unassembled WGS sequence"/>
</dbReference>
<sequence>MLNLQSRSNPLDFGPTISHGGSQWAVVGGWICLIWYTIVVAVCVLGYFQIWKYFLQKPRKSYSATSSDAPQVTVIRPVKGLEPHLYNCLASTFFQNYPRDKLAIHFCVSSRSDPGFPTLQKLLSDFPHANARLFIEEEDPLLQPGNEFVHRLGPNPKIRNMSRAYREAEGDIVWIMDCNVWVGKGVCGRMVDRLCGLGPHSGKRYKCVHHLPVAVDVTGAASLREEREALLDAYTNQGTAAERDEAAMLIKEQRESPLATGGGRLEELFLSSAHAKMYTAINTVLIAPCIVGKSNMFRRSHLDYLTTPSPKDPHHYNPGIDYFSDNICEDHLIGDLLWKRQVREESELGERLGKHAMVFGDLAFQPVANMSVKAYVARRVRWLRVRKFTVLLATLVEPGTESIVCSCYGAYGFTTSLAPYLHQKGYEIATYMTSWTAFFAFCFISILAWILVDWTLYIKLHSAKTVELDENTPSFARPPARGSSTRRPFRQWFPAWLGREVLAFPIWMWAFYGGVTVTWRDRRFRVGLDMKVREIDCDKVIQSEGSYSRGFSHLANNPEDRSKVRRD</sequence>
<evidence type="ECO:0000256" key="9">
    <source>
        <dbReference type="ARBA" id="ARBA00022692"/>
    </source>
</evidence>
<dbReference type="EMBL" id="VCAU01000002">
    <property type="protein sequence ID" value="KAF9894853.1"/>
    <property type="molecule type" value="Genomic_DNA"/>
</dbReference>
<feature type="transmembrane region" description="Helical" evidence="15">
    <location>
        <begin position="431"/>
        <end position="452"/>
    </location>
</feature>
<evidence type="ECO:0000256" key="2">
    <source>
        <dbReference type="ARBA" id="ARBA00004760"/>
    </source>
</evidence>
<proteinExistence type="inferred from homology"/>
<keyword evidence="10 15" id="KW-1133">Transmembrane helix</keyword>
<keyword evidence="8" id="KW-0808">Transferase</keyword>
<comment type="subcellular location">
    <subcellularLocation>
        <location evidence="1">Membrane</location>
        <topology evidence="1">Multi-pass membrane protein</topology>
    </subcellularLocation>
</comment>
<dbReference type="GO" id="GO:0006679">
    <property type="term" value="P:glucosylceramide biosynthetic process"/>
    <property type="evidence" value="ECO:0007669"/>
    <property type="project" value="TreeGrafter"/>
</dbReference>
<evidence type="ECO:0000256" key="7">
    <source>
        <dbReference type="ARBA" id="ARBA00022676"/>
    </source>
</evidence>
<dbReference type="EC" id="2.4.1.80" evidence="5"/>
<accession>A0AAD4H0L9</accession>
<dbReference type="PANTHER" id="PTHR12726:SF0">
    <property type="entry name" value="CERAMIDE GLUCOSYLTRANSFERASE"/>
    <property type="match status" value="1"/>
</dbReference>
<dbReference type="GO" id="GO:0008120">
    <property type="term" value="F:ceramide glucosyltransferase activity"/>
    <property type="evidence" value="ECO:0007669"/>
    <property type="project" value="UniProtKB-EC"/>
</dbReference>
<keyword evidence="9 15" id="KW-0812">Transmembrane</keyword>
<evidence type="ECO:0000256" key="6">
    <source>
        <dbReference type="ARBA" id="ARBA00019988"/>
    </source>
</evidence>
<evidence type="ECO:0000256" key="1">
    <source>
        <dbReference type="ARBA" id="ARBA00004141"/>
    </source>
</evidence>
<dbReference type="InterPro" id="IPR025993">
    <property type="entry name" value="Ceramide_glucosylTrfase"/>
</dbReference>
<organism evidence="16 17">
    <name type="scientific">Aspergillus nanangensis</name>
    <dbReference type="NCBI Taxonomy" id="2582783"/>
    <lineage>
        <taxon>Eukaryota</taxon>
        <taxon>Fungi</taxon>
        <taxon>Dikarya</taxon>
        <taxon>Ascomycota</taxon>
        <taxon>Pezizomycotina</taxon>
        <taxon>Eurotiomycetes</taxon>
        <taxon>Eurotiomycetidae</taxon>
        <taxon>Eurotiales</taxon>
        <taxon>Aspergillaceae</taxon>
        <taxon>Aspergillus</taxon>
        <taxon>Aspergillus subgen. Circumdati</taxon>
    </lineage>
</organism>
<evidence type="ECO:0000256" key="4">
    <source>
        <dbReference type="ARBA" id="ARBA00006739"/>
    </source>
</evidence>
<evidence type="ECO:0000256" key="13">
    <source>
        <dbReference type="ARBA" id="ARBA00031543"/>
    </source>
</evidence>
<gene>
    <name evidence="16" type="ORF">FE257_004474</name>
</gene>
<comment type="similarity">
    <text evidence="4">Belongs to the glycosyltransferase 2 family.</text>
</comment>